<sequence length="86" mass="9211">MAREGSRRRALPPPARPHRSRLATASPGPSLAAEELRRAAAGVSVLDLAHVATPSPPLSPPTPTPSLLPRRGPRHCRRCQPSPWTC</sequence>
<dbReference type="HOGENOM" id="CLU_2501897_0_0_1"/>
<accession>A0A0E0PWS4</accession>
<dbReference type="Gramene" id="ORUFI06G12570.1">
    <property type="protein sequence ID" value="ORUFI06G12570.1"/>
    <property type="gene ID" value="ORUFI06G12570"/>
</dbReference>
<evidence type="ECO:0000256" key="1">
    <source>
        <dbReference type="SAM" id="MobiDB-lite"/>
    </source>
</evidence>
<feature type="region of interest" description="Disordered" evidence="1">
    <location>
        <begin position="1"/>
        <end position="33"/>
    </location>
</feature>
<organism evidence="2 3">
    <name type="scientific">Oryza rufipogon</name>
    <name type="common">Brownbeard rice</name>
    <name type="synonym">Asian wild rice</name>
    <dbReference type="NCBI Taxonomy" id="4529"/>
    <lineage>
        <taxon>Eukaryota</taxon>
        <taxon>Viridiplantae</taxon>
        <taxon>Streptophyta</taxon>
        <taxon>Embryophyta</taxon>
        <taxon>Tracheophyta</taxon>
        <taxon>Spermatophyta</taxon>
        <taxon>Magnoliopsida</taxon>
        <taxon>Liliopsida</taxon>
        <taxon>Poales</taxon>
        <taxon>Poaceae</taxon>
        <taxon>BOP clade</taxon>
        <taxon>Oryzoideae</taxon>
        <taxon>Oryzeae</taxon>
        <taxon>Oryzinae</taxon>
        <taxon>Oryza</taxon>
    </lineage>
</organism>
<dbReference type="EnsemblPlants" id="ORUFI06G12570.1">
    <property type="protein sequence ID" value="ORUFI06G12570.1"/>
    <property type="gene ID" value="ORUFI06G12570"/>
</dbReference>
<keyword evidence="3" id="KW-1185">Reference proteome</keyword>
<name>A0A0E0PWS4_ORYRU</name>
<evidence type="ECO:0000313" key="2">
    <source>
        <dbReference type="EnsemblPlants" id="ORUFI06G12570.1"/>
    </source>
</evidence>
<feature type="compositionally biased region" description="Pro residues" evidence="1">
    <location>
        <begin position="54"/>
        <end position="66"/>
    </location>
</feature>
<dbReference type="Proteomes" id="UP000008022">
    <property type="component" value="Unassembled WGS sequence"/>
</dbReference>
<reference evidence="3" key="1">
    <citation type="submission" date="2013-06" db="EMBL/GenBank/DDBJ databases">
        <authorList>
            <person name="Zhao Q."/>
        </authorList>
    </citation>
    <scope>NUCLEOTIDE SEQUENCE</scope>
    <source>
        <strain evidence="3">cv. W1943</strain>
    </source>
</reference>
<feature type="compositionally biased region" description="Basic residues" evidence="1">
    <location>
        <begin position="8"/>
        <end position="21"/>
    </location>
</feature>
<dbReference type="AlphaFoldDB" id="A0A0E0PWS4"/>
<evidence type="ECO:0000313" key="3">
    <source>
        <dbReference type="Proteomes" id="UP000008022"/>
    </source>
</evidence>
<feature type="region of interest" description="Disordered" evidence="1">
    <location>
        <begin position="52"/>
        <end position="86"/>
    </location>
</feature>
<protein>
    <submittedName>
        <fullName evidence="2">Uncharacterized protein</fullName>
    </submittedName>
</protein>
<proteinExistence type="predicted"/>
<reference evidence="2" key="2">
    <citation type="submission" date="2015-06" db="UniProtKB">
        <authorList>
            <consortium name="EnsemblPlants"/>
        </authorList>
    </citation>
    <scope>IDENTIFICATION</scope>
</reference>